<keyword evidence="6" id="KW-1185">Reference proteome</keyword>
<dbReference type="OrthoDB" id="2274698at2759"/>
<feature type="transmembrane region" description="Helical" evidence="2">
    <location>
        <begin position="212"/>
        <end position="231"/>
    </location>
</feature>
<dbReference type="InterPro" id="IPR018820">
    <property type="entry name" value="BRE4-related_DUF2421"/>
</dbReference>
<dbReference type="Proteomes" id="UP001148786">
    <property type="component" value="Unassembled WGS sequence"/>
</dbReference>
<evidence type="ECO:0008006" key="7">
    <source>
        <dbReference type="Google" id="ProtNLM"/>
    </source>
</evidence>
<comment type="caution">
    <text evidence="5">The sequence shown here is derived from an EMBL/GenBank/DDBJ whole genome shotgun (WGS) entry which is preliminary data.</text>
</comment>
<dbReference type="Pfam" id="PF10334">
    <property type="entry name" value="BRE4"/>
    <property type="match status" value="1"/>
</dbReference>
<evidence type="ECO:0000259" key="4">
    <source>
        <dbReference type="Pfam" id="PF10337"/>
    </source>
</evidence>
<feature type="transmembrane region" description="Helical" evidence="2">
    <location>
        <begin position="624"/>
        <end position="649"/>
    </location>
</feature>
<feature type="domain" description="DUF2421" evidence="3">
    <location>
        <begin position="763"/>
        <end position="1063"/>
    </location>
</feature>
<feature type="transmembrane region" description="Helical" evidence="2">
    <location>
        <begin position="745"/>
        <end position="766"/>
    </location>
</feature>
<protein>
    <recommendedName>
        <fullName evidence="7">ER transporter 6TM N-terminal domain-containing protein</fullName>
    </recommendedName>
</protein>
<reference evidence="5" key="1">
    <citation type="submission" date="2022-07" db="EMBL/GenBank/DDBJ databases">
        <title>Genome Sequence of Agrocybe chaxingu.</title>
        <authorList>
            <person name="Buettner E."/>
        </authorList>
    </citation>
    <scope>NUCLEOTIDE SEQUENCE</scope>
    <source>
        <strain evidence="5">MP-N11</strain>
    </source>
</reference>
<dbReference type="Pfam" id="PF10337">
    <property type="entry name" value="ArAE_2_N"/>
    <property type="match status" value="1"/>
</dbReference>
<feature type="transmembrane region" description="Helical" evidence="2">
    <location>
        <begin position="180"/>
        <end position="200"/>
    </location>
</feature>
<evidence type="ECO:0000313" key="6">
    <source>
        <dbReference type="Proteomes" id="UP001148786"/>
    </source>
</evidence>
<feature type="region of interest" description="Disordered" evidence="1">
    <location>
        <begin position="957"/>
        <end position="1013"/>
    </location>
</feature>
<dbReference type="InterPro" id="IPR018823">
    <property type="entry name" value="ArAE_2_N"/>
</dbReference>
<proteinExistence type="predicted"/>
<dbReference type="AlphaFoldDB" id="A0A9W8K1R1"/>
<evidence type="ECO:0000256" key="2">
    <source>
        <dbReference type="SAM" id="Phobius"/>
    </source>
</evidence>
<dbReference type="PANTHER" id="PTHR37994:SF3">
    <property type="entry name" value="ER TRANSPORTER 6TM N-TERMINAL DOMAIN-CONTAINING PROTEIN"/>
    <property type="match status" value="1"/>
</dbReference>
<name>A0A9W8K1R1_9AGAR</name>
<feature type="transmembrane region" description="Helical" evidence="2">
    <location>
        <begin position="701"/>
        <end position="725"/>
    </location>
</feature>
<keyword evidence="2" id="KW-0812">Transmembrane</keyword>
<keyword evidence="2" id="KW-0472">Membrane</keyword>
<feature type="domain" description="Putative ER transporter 6TM N-terminal" evidence="4">
    <location>
        <begin position="25"/>
        <end position="461"/>
    </location>
</feature>
<feature type="transmembrane region" description="Helical" evidence="2">
    <location>
        <begin position="39"/>
        <end position="56"/>
    </location>
</feature>
<evidence type="ECO:0000313" key="5">
    <source>
        <dbReference type="EMBL" id="KAJ3509937.1"/>
    </source>
</evidence>
<gene>
    <name evidence="5" type="ORF">NLJ89_g4950</name>
</gene>
<dbReference type="EMBL" id="JANKHO010000436">
    <property type="protein sequence ID" value="KAJ3509937.1"/>
    <property type="molecule type" value="Genomic_DNA"/>
</dbReference>
<feature type="transmembrane region" description="Helical" evidence="2">
    <location>
        <begin position="669"/>
        <end position="689"/>
    </location>
</feature>
<feature type="transmembrane region" description="Helical" evidence="2">
    <location>
        <begin position="156"/>
        <end position="173"/>
    </location>
</feature>
<accession>A0A9W8K1R1</accession>
<organism evidence="5 6">
    <name type="scientific">Agrocybe chaxingu</name>
    <dbReference type="NCBI Taxonomy" id="84603"/>
    <lineage>
        <taxon>Eukaryota</taxon>
        <taxon>Fungi</taxon>
        <taxon>Dikarya</taxon>
        <taxon>Basidiomycota</taxon>
        <taxon>Agaricomycotina</taxon>
        <taxon>Agaricomycetes</taxon>
        <taxon>Agaricomycetidae</taxon>
        <taxon>Agaricales</taxon>
        <taxon>Agaricineae</taxon>
        <taxon>Strophariaceae</taxon>
        <taxon>Agrocybe</taxon>
    </lineage>
</organism>
<dbReference type="PANTHER" id="PTHR37994">
    <property type="entry name" value="ARAE_2_N DOMAIN-CONTAINING PROTEIN-RELATED"/>
    <property type="match status" value="1"/>
</dbReference>
<evidence type="ECO:0000259" key="3">
    <source>
        <dbReference type="Pfam" id="PF10334"/>
    </source>
</evidence>
<evidence type="ECO:0000256" key="1">
    <source>
        <dbReference type="SAM" id="MobiDB-lite"/>
    </source>
</evidence>
<sequence>MSSETTKKEAQKRPPKWGRDEEWYAWIMPALKSRRMLKTWLRCCVAVCALLVLMVVPGPSLTMGQASFFAVILAVMLPPNFALSVFIMALTTLFLGMLVGWAWGSAAMAAAHAARSSSLLAQQQQKLQSSLDPNLPIGVQTQSAVWHGLFLDTRSTVVYGVFLFVGTYLLGAIRAFIPNLALLSIFGTIVVDVFCTSAPLLPTTQYTLPKAFIIPACFYAAVAIASIIFIFPESLSHVWLTLFLDEFWTPTLDLFRLQNEALNTSPSDHEKWEDMNARGAVLRTKLIEGVEELVQKIGLIDLDSSLGRLGPADLKKFSTEIKSMMFRAGALHSFQVFVNDANTFNAQDTLSQERSRGDATPTRFQALHRKIRTREAQHGHDLDSLVPILASCSAELRGACESSLTCIMDWFRVCNTRRWSSFVFRSTREQIAERHETVVMALKALEDALEEFRNVQRIKLVKPFEDFFDPVTRKLRHNSDTFATKSLFICFVFVDTLDSFSERLVKLLKTIVEIDSQRPQPRFWFPGRIAKVREDISSVEFRGAGGPFSMGTTEDPTTFNTPSDRSTTDLLQAEKAAIKEAEKDIAEAPKRRDPDAFPPTTAFGRFFVKLAAFFRFFKSAEGIFALRVAIVSVALWIPAVLHSSAWFYYENKGMWALIMAQTGLAIMGFFIRILGTIIGLLLGIVVWYIGAGNGNGNPYGIVIASTAMWTMVSTTILFVVGYSWINANHPSLGSPGVGITLSWKRALLVIIGFAAAFVVMVFPNPISSRVLVRKTLAATIGETGNILAGEIEAFLAEEAKARRGEYDDPLVGTDGGEVGEDKASPKERRVREIGKRVLAVSIRLRELYESLTFARFEPQLAGTWPSEEYERLFDLQARLLGGLIILITSFAKQDTRWCSALVHRTPFMNPNFLSDVFSTLSVLSSALKDGHPLPAYLPTLRDRLLYHEYHAGRRSLYTRVTQSRPPQPRPLSVDLSLSENEKVKDLQSPGSESESEMEVEIRETAGPAKVDGSSMGLEIDELTLDVLMDGQLPAHSTAVMAFSSLITRIDEMTEVVRALCGEATFRGYDSLHQYYLDREERALGGGLHDASGR</sequence>
<keyword evidence="2" id="KW-1133">Transmembrane helix</keyword>